<dbReference type="InterPro" id="IPR050936">
    <property type="entry name" value="AP-1-like"/>
</dbReference>
<organism evidence="8 9">
    <name type="scientific">Fusarium musae</name>
    <dbReference type="NCBI Taxonomy" id="1042133"/>
    <lineage>
        <taxon>Eukaryota</taxon>
        <taxon>Fungi</taxon>
        <taxon>Dikarya</taxon>
        <taxon>Ascomycota</taxon>
        <taxon>Pezizomycotina</taxon>
        <taxon>Sordariomycetes</taxon>
        <taxon>Hypocreomycetidae</taxon>
        <taxon>Hypocreales</taxon>
        <taxon>Nectriaceae</taxon>
        <taxon>Fusarium</taxon>
    </lineage>
</organism>
<dbReference type="PANTHER" id="PTHR40621:SF11">
    <property type="entry name" value="TRANSCRIPTION FACTOR KAPC-RELATED"/>
    <property type="match status" value="1"/>
</dbReference>
<dbReference type="RefSeq" id="XP_044684887.1">
    <property type="nucleotide sequence ID" value="XM_044820587.1"/>
</dbReference>
<dbReference type="AlphaFoldDB" id="A0A9P8DPV1"/>
<keyword evidence="5" id="KW-0804">Transcription</keyword>
<protein>
    <recommendedName>
        <fullName evidence="10">BZIP domain-containing protein</fullName>
    </recommendedName>
</protein>
<sequence>MANTATATATATADKRPSFTEFLKKTKQKVAGTPCEGPDCPTPQRRGRKSRGSVGMSSESPENSSETSPQKSRKSLTATEKAKLRRTQVRRAQIQHRQRKAEYQKQLELDITHFRELIALTEFESEQLKKDNDSIKDLLANKGITIPRCKSGTCSIRPRLTKEVVAGDNDAWVDDTLGVKLRTEDPTFQEYDQDGGEIFADINVDDIIVTLKKDESMETPAFSIRSNESSSNSTSSPPPLPDLNLTPDEEQKAVNFILSLEHICWDHFFVGDFPSHSHLSNDEPKGHCLMASSLCMANAPLDVFGDRKLVSSASSCHNRRSLGLDPHVPPVHLEWPSPRISLSSLYGLAQSLNPGDLEITPVQAWFELASRFDKSLLLERLDLLGTELVGVSKCLEFGAVMEKDAFENVVARVYRGTLEEAMATAAIIDPQLSSVCDISRMRNFQASLLTNQQGFVGYAQS</sequence>
<name>A0A9P8DPV1_9HYPO</name>
<comment type="subcellular location">
    <subcellularLocation>
        <location evidence="1">Nucleus</location>
    </subcellularLocation>
</comment>
<dbReference type="SUPFAM" id="SSF57959">
    <property type="entry name" value="Leucine zipper domain"/>
    <property type="match status" value="1"/>
</dbReference>
<dbReference type="GO" id="GO:0001228">
    <property type="term" value="F:DNA-binding transcription activator activity, RNA polymerase II-specific"/>
    <property type="evidence" value="ECO:0007669"/>
    <property type="project" value="TreeGrafter"/>
</dbReference>
<dbReference type="EMBL" id="JAHBCI010000002">
    <property type="protein sequence ID" value="KAG9505888.1"/>
    <property type="molecule type" value="Genomic_DNA"/>
</dbReference>
<evidence type="ECO:0000256" key="6">
    <source>
        <dbReference type="ARBA" id="ARBA00023242"/>
    </source>
</evidence>
<feature type="compositionally biased region" description="Basic and acidic residues" evidence="7">
    <location>
        <begin position="13"/>
        <end position="24"/>
    </location>
</feature>
<dbReference type="Proteomes" id="UP000827133">
    <property type="component" value="Unassembled WGS sequence"/>
</dbReference>
<dbReference type="GO" id="GO:0090575">
    <property type="term" value="C:RNA polymerase II transcription regulator complex"/>
    <property type="evidence" value="ECO:0007669"/>
    <property type="project" value="TreeGrafter"/>
</dbReference>
<evidence type="ECO:0008006" key="10">
    <source>
        <dbReference type="Google" id="ProtNLM"/>
    </source>
</evidence>
<accession>A0A9P8DPV1</accession>
<evidence type="ECO:0000256" key="2">
    <source>
        <dbReference type="ARBA" id="ARBA00007163"/>
    </source>
</evidence>
<evidence type="ECO:0000313" key="8">
    <source>
        <dbReference type="EMBL" id="KAG9505888.1"/>
    </source>
</evidence>
<dbReference type="KEGG" id="fmu:J7337_002861"/>
<feature type="compositionally biased region" description="Basic residues" evidence="7">
    <location>
        <begin position="83"/>
        <end position="99"/>
    </location>
</feature>
<evidence type="ECO:0000256" key="3">
    <source>
        <dbReference type="ARBA" id="ARBA00023015"/>
    </source>
</evidence>
<keyword evidence="9" id="KW-1185">Reference proteome</keyword>
<keyword evidence="4" id="KW-0238">DNA-binding</keyword>
<keyword evidence="6" id="KW-0539">Nucleus</keyword>
<feature type="region of interest" description="Disordered" evidence="7">
    <location>
        <begin position="221"/>
        <end position="246"/>
    </location>
</feature>
<dbReference type="GeneID" id="68310718"/>
<evidence type="ECO:0000313" key="9">
    <source>
        <dbReference type="Proteomes" id="UP000827133"/>
    </source>
</evidence>
<comment type="similarity">
    <text evidence="2">Belongs to the bZIP family.</text>
</comment>
<evidence type="ECO:0000256" key="5">
    <source>
        <dbReference type="ARBA" id="ARBA00023163"/>
    </source>
</evidence>
<evidence type="ECO:0000256" key="7">
    <source>
        <dbReference type="SAM" id="MobiDB-lite"/>
    </source>
</evidence>
<reference evidence="8" key="1">
    <citation type="journal article" date="2021" name="Mol. Plant Microbe Interact.">
        <title>Telomere to telomere genome assembly of Fusarium musae F31, causal agent of crown rot disease of banana.</title>
        <authorList>
            <person name="Degradi L."/>
            <person name="Tava V."/>
            <person name="Kunova A."/>
            <person name="Cortesi P."/>
            <person name="Saracchi M."/>
            <person name="Pasquali M."/>
        </authorList>
    </citation>
    <scope>NUCLEOTIDE SEQUENCE</scope>
    <source>
        <strain evidence="8">F31</strain>
    </source>
</reference>
<feature type="compositionally biased region" description="Low complexity" evidence="7">
    <location>
        <begin position="226"/>
        <end position="235"/>
    </location>
</feature>
<comment type="caution">
    <text evidence="8">The sequence shown here is derived from an EMBL/GenBank/DDBJ whole genome shotgun (WGS) entry which is preliminary data.</text>
</comment>
<dbReference type="GO" id="GO:0000976">
    <property type="term" value="F:transcription cis-regulatory region binding"/>
    <property type="evidence" value="ECO:0007669"/>
    <property type="project" value="InterPro"/>
</dbReference>
<evidence type="ECO:0000256" key="1">
    <source>
        <dbReference type="ARBA" id="ARBA00004123"/>
    </source>
</evidence>
<dbReference type="CDD" id="cd14688">
    <property type="entry name" value="bZIP_YAP"/>
    <property type="match status" value="1"/>
</dbReference>
<feature type="compositionally biased region" description="Low complexity" evidence="7">
    <location>
        <begin position="1"/>
        <end position="12"/>
    </location>
</feature>
<evidence type="ECO:0000256" key="4">
    <source>
        <dbReference type="ARBA" id="ARBA00023125"/>
    </source>
</evidence>
<gene>
    <name evidence="8" type="ORF">J7337_002861</name>
</gene>
<feature type="region of interest" description="Disordered" evidence="7">
    <location>
        <begin position="1"/>
        <end position="100"/>
    </location>
</feature>
<proteinExistence type="inferred from homology"/>
<dbReference type="Gene3D" id="1.20.5.170">
    <property type="match status" value="1"/>
</dbReference>
<dbReference type="PANTHER" id="PTHR40621">
    <property type="entry name" value="TRANSCRIPTION FACTOR KAPC-RELATED"/>
    <property type="match status" value="1"/>
</dbReference>
<keyword evidence="3" id="KW-0805">Transcription regulation</keyword>
<dbReference type="InterPro" id="IPR046347">
    <property type="entry name" value="bZIP_sf"/>
</dbReference>
<feature type="compositionally biased region" description="Low complexity" evidence="7">
    <location>
        <begin position="53"/>
        <end position="68"/>
    </location>
</feature>